<keyword evidence="1" id="KW-0596">Phosphopantetheine</keyword>
<evidence type="ECO:0000256" key="2">
    <source>
        <dbReference type="ARBA" id="ARBA00022553"/>
    </source>
</evidence>
<accession>A0A0C9VGY3</accession>
<gene>
    <name evidence="5" type="ORF">HYDPIDRAFT_132032</name>
</gene>
<dbReference type="InterPro" id="IPR036736">
    <property type="entry name" value="ACP-like_sf"/>
</dbReference>
<feature type="domain" description="AMP-dependent synthetase/ligase" evidence="3">
    <location>
        <begin position="43"/>
        <end position="372"/>
    </location>
</feature>
<evidence type="ECO:0000256" key="1">
    <source>
        <dbReference type="ARBA" id="ARBA00022450"/>
    </source>
</evidence>
<dbReference type="PROSITE" id="PS00455">
    <property type="entry name" value="AMP_BINDING"/>
    <property type="match status" value="1"/>
</dbReference>
<dbReference type="HOGENOM" id="CLU_002220_1_0_1"/>
<dbReference type="Pfam" id="PF07993">
    <property type="entry name" value="NAD_binding_4"/>
    <property type="match status" value="1"/>
</dbReference>
<dbReference type="AlphaFoldDB" id="A0A0C9VGY3"/>
<keyword evidence="6" id="KW-1185">Reference proteome</keyword>
<name>A0A0C9VGY3_9AGAM</name>
<evidence type="ECO:0000313" key="5">
    <source>
        <dbReference type="EMBL" id="KIJ64864.1"/>
    </source>
</evidence>
<organism evidence="5 6">
    <name type="scientific">Hydnomerulius pinastri MD-312</name>
    <dbReference type="NCBI Taxonomy" id="994086"/>
    <lineage>
        <taxon>Eukaryota</taxon>
        <taxon>Fungi</taxon>
        <taxon>Dikarya</taxon>
        <taxon>Basidiomycota</taxon>
        <taxon>Agaricomycotina</taxon>
        <taxon>Agaricomycetes</taxon>
        <taxon>Agaricomycetidae</taxon>
        <taxon>Boletales</taxon>
        <taxon>Boletales incertae sedis</taxon>
        <taxon>Leucogyrophana</taxon>
    </lineage>
</organism>
<dbReference type="PANTHER" id="PTHR43439:SF2">
    <property type="entry name" value="ENZYME, PUTATIVE (JCVI)-RELATED"/>
    <property type="match status" value="1"/>
</dbReference>
<dbReference type="PANTHER" id="PTHR43439">
    <property type="entry name" value="PHENYLACETATE-COENZYME A LIGASE"/>
    <property type="match status" value="1"/>
</dbReference>
<dbReference type="EMBL" id="KN839845">
    <property type="protein sequence ID" value="KIJ64864.1"/>
    <property type="molecule type" value="Genomic_DNA"/>
</dbReference>
<dbReference type="Pfam" id="PF23562">
    <property type="entry name" value="AMP-binding_C_3"/>
    <property type="match status" value="1"/>
</dbReference>
<dbReference type="Proteomes" id="UP000053820">
    <property type="component" value="Unassembled WGS sequence"/>
</dbReference>
<evidence type="ECO:0000259" key="3">
    <source>
        <dbReference type="Pfam" id="PF00501"/>
    </source>
</evidence>
<dbReference type="Gene3D" id="1.10.1200.10">
    <property type="entry name" value="ACP-like"/>
    <property type="match status" value="1"/>
</dbReference>
<dbReference type="InterPro" id="IPR036291">
    <property type="entry name" value="NAD(P)-bd_dom_sf"/>
</dbReference>
<dbReference type="OrthoDB" id="429813at2759"/>
<feature type="domain" description="Thioester reductase (TE)" evidence="4">
    <location>
        <begin position="704"/>
        <end position="943"/>
    </location>
</feature>
<dbReference type="InterPro" id="IPR051414">
    <property type="entry name" value="Adenylate-forming_Reductase"/>
</dbReference>
<protein>
    <recommendedName>
        <fullName evidence="7">Acetyl-CoA synthetase-like protein</fullName>
    </recommendedName>
</protein>
<evidence type="ECO:0000259" key="4">
    <source>
        <dbReference type="Pfam" id="PF07993"/>
    </source>
</evidence>
<dbReference type="InterPro" id="IPR000873">
    <property type="entry name" value="AMP-dep_synth/lig_dom"/>
</dbReference>
<dbReference type="SUPFAM" id="SSF56801">
    <property type="entry name" value="Acetyl-CoA synthetase-like"/>
    <property type="match status" value="1"/>
</dbReference>
<dbReference type="Pfam" id="PF00501">
    <property type="entry name" value="AMP-binding"/>
    <property type="match status" value="1"/>
</dbReference>
<proteinExistence type="predicted"/>
<dbReference type="SUPFAM" id="SSF51735">
    <property type="entry name" value="NAD(P)-binding Rossmann-fold domains"/>
    <property type="match status" value="1"/>
</dbReference>
<sequence length="1090" mass="120803">MGPTSFLLDQPRGVHARSPECSFSIPDLDGKLTLPQIYEWHLTHNKNHPVFAHVNQAGSWVHLTYSQVVPAARRAARYVMKACNISSSDQEVVRPFAIIATSNTVTYFTTLLGALLAAIPVFPISPGNSPAAIAHLLKTTGVSNVFVSDDQATRDLVDMTFKELTSEPVVWSHSMPSFEEIYASGQPADPLPERDYDFDATMVIVHSSGSTSFPKPIHWNHKSYLQVALMPHFGKHDLCGKVLGCHAVAMFHAIGLNCLAWLPSTGFVMATFDPQATVTWLTPESVYEGFQTCRDKLDFVFAVPSFIQIWSQDDNKVSYFATMKGGLIYGGGPLSKSCGDQLAANNVRIYTLYGSSEVGVIATIFPELQREDWEYFTINKHCAAELEPDGDGTYELIVIARPTQELSIINSNFKGEKAYETKDILAPHPSKPGLWKIIGRADDQIMLSNGEKTNPVPLEAIVNEHPQVASSVMFGRGRTQNGILVQLKDIPEIAEPNDVIESRNKIWLKVEEMNSFAPAHSKIFKEMIIFASRQKPFTFTPKGAPRRAKILEEYKDEIDQLYFQMEENTHYNPDVPTTWSAASSLEFARTIVHRVLGQGVRDDVNFFDIGCSSLDATWIRNSVLRGLRTPTSRALQDSELTFVYRYPTVKSLSQFILSNAGSIHGDDPCDVTVDQNLLTRYTTDFPTHTASQFVSLPAKDVVLVTGTTGSFGCAVLAHLASCDSIETIYALNRPSRTGKSLWERHETVFKERGYSVDVLRSRKVVLLEGEISENGLGCDKQSVHTLITSVTHIIHIAWPVNFNLALNSFETAIRGVRNLVDFALSSLLPTPPKIIFTSSVGVLYNWPRSLAVEEDPIYNATVPVGQGYGEAKWIAERILQIAREQTALHTVVVRVGQLSGATGGAWNTSDWFPLVLKSSVTLGILPQFQGVCPWIPVDAAAKVLCDFRSTDHDTLHITHPRPVDCAFIMRSISAELRLTQVSFPDWIKELEEGSLEGGIDEGSNPIRRGCDVPALKILPFLRDLRSRMDHYREDIAKTSRDCLGFPILKTDKALGSSPVLQSMDAGLSAADVLSWVQFWRSTGFLPMPLP</sequence>
<dbReference type="Gene3D" id="3.40.50.720">
    <property type="entry name" value="NAD(P)-binding Rossmann-like Domain"/>
    <property type="match status" value="1"/>
</dbReference>
<evidence type="ECO:0000313" key="6">
    <source>
        <dbReference type="Proteomes" id="UP000053820"/>
    </source>
</evidence>
<reference evidence="5 6" key="1">
    <citation type="submission" date="2014-04" db="EMBL/GenBank/DDBJ databases">
        <title>Evolutionary Origins and Diversification of the Mycorrhizal Mutualists.</title>
        <authorList>
            <consortium name="DOE Joint Genome Institute"/>
            <consortium name="Mycorrhizal Genomics Consortium"/>
            <person name="Kohler A."/>
            <person name="Kuo A."/>
            <person name="Nagy L.G."/>
            <person name="Floudas D."/>
            <person name="Copeland A."/>
            <person name="Barry K.W."/>
            <person name="Cichocki N."/>
            <person name="Veneault-Fourrey C."/>
            <person name="LaButti K."/>
            <person name="Lindquist E.A."/>
            <person name="Lipzen A."/>
            <person name="Lundell T."/>
            <person name="Morin E."/>
            <person name="Murat C."/>
            <person name="Riley R."/>
            <person name="Ohm R."/>
            <person name="Sun H."/>
            <person name="Tunlid A."/>
            <person name="Henrissat B."/>
            <person name="Grigoriev I.V."/>
            <person name="Hibbett D.S."/>
            <person name="Martin F."/>
        </authorList>
    </citation>
    <scope>NUCLEOTIDE SEQUENCE [LARGE SCALE GENOMIC DNA]</scope>
    <source>
        <strain evidence="5 6">MD-312</strain>
    </source>
</reference>
<keyword evidence="2" id="KW-0597">Phosphoprotein</keyword>
<dbReference type="Gene3D" id="3.40.50.12780">
    <property type="entry name" value="N-terminal domain of ligase-like"/>
    <property type="match status" value="1"/>
</dbReference>
<dbReference type="InterPro" id="IPR013120">
    <property type="entry name" value="FAR_NAD-bd"/>
</dbReference>
<dbReference type="InterPro" id="IPR020845">
    <property type="entry name" value="AMP-binding_CS"/>
</dbReference>
<evidence type="ECO:0008006" key="7">
    <source>
        <dbReference type="Google" id="ProtNLM"/>
    </source>
</evidence>
<dbReference type="InterPro" id="IPR042099">
    <property type="entry name" value="ANL_N_sf"/>
</dbReference>